<proteinExistence type="predicted"/>
<sequence length="75" mass="8851">MGKRQIRIFESDIDPKLPELVQKELNLILKNNLTLRGTIYKYDESKLYLKDTIHRKHVIDKSAVAEIIIDHTTLY</sequence>
<dbReference type="Proteomes" id="UP000004095">
    <property type="component" value="Unassembled WGS sequence"/>
</dbReference>
<organism evidence="1 2">
    <name type="scientific">Microscilla marina ATCC 23134</name>
    <dbReference type="NCBI Taxonomy" id="313606"/>
    <lineage>
        <taxon>Bacteria</taxon>
        <taxon>Pseudomonadati</taxon>
        <taxon>Bacteroidota</taxon>
        <taxon>Cytophagia</taxon>
        <taxon>Cytophagales</taxon>
        <taxon>Microscillaceae</taxon>
        <taxon>Microscilla</taxon>
    </lineage>
</organism>
<dbReference type="RefSeq" id="WP_002697832.1">
    <property type="nucleotide sequence ID" value="NZ_AAWS01000015.1"/>
</dbReference>
<dbReference type="EMBL" id="AAWS01000015">
    <property type="protein sequence ID" value="EAY28571.1"/>
    <property type="molecule type" value="Genomic_DNA"/>
</dbReference>
<gene>
    <name evidence="1" type="ORF">M23134_04418</name>
</gene>
<evidence type="ECO:0000313" key="2">
    <source>
        <dbReference type="Proteomes" id="UP000004095"/>
    </source>
</evidence>
<name>A1ZM39_MICM2</name>
<evidence type="ECO:0000313" key="1">
    <source>
        <dbReference type="EMBL" id="EAY28571.1"/>
    </source>
</evidence>
<reference evidence="1 2" key="1">
    <citation type="submission" date="2007-01" db="EMBL/GenBank/DDBJ databases">
        <authorList>
            <person name="Haygood M."/>
            <person name="Podell S."/>
            <person name="Anderson C."/>
            <person name="Hopkinson B."/>
            <person name="Roe K."/>
            <person name="Barbeau K."/>
            <person name="Gaasterland T."/>
            <person name="Ferriera S."/>
            <person name="Johnson J."/>
            <person name="Kravitz S."/>
            <person name="Beeson K."/>
            <person name="Sutton G."/>
            <person name="Rogers Y.-H."/>
            <person name="Friedman R."/>
            <person name="Frazier M."/>
            <person name="Venter J.C."/>
        </authorList>
    </citation>
    <scope>NUCLEOTIDE SEQUENCE [LARGE SCALE GENOMIC DNA]</scope>
    <source>
        <strain evidence="1 2">ATCC 23134</strain>
    </source>
</reference>
<dbReference type="Gene3D" id="2.30.30.100">
    <property type="match status" value="1"/>
</dbReference>
<accession>A1ZM39</accession>
<keyword evidence="2" id="KW-1185">Reference proteome</keyword>
<comment type="caution">
    <text evidence="1">The sequence shown here is derived from an EMBL/GenBank/DDBJ whole genome shotgun (WGS) entry which is preliminary data.</text>
</comment>
<dbReference type="OrthoDB" id="853861at2"/>
<dbReference type="AlphaFoldDB" id="A1ZM39"/>
<protein>
    <submittedName>
        <fullName evidence="1">Uncharacterized protein</fullName>
    </submittedName>
</protein>